<dbReference type="GO" id="GO:0070772">
    <property type="term" value="C:PAS complex"/>
    <property type="evidence" value="ECO:0007669"/>
    <property type="project" value="TreeGrafter"/>
</dbReference>
<evidence type="ECO:0000313" key="3">
    <source>
        <dbReference type="Proteomes" id="UP000242381"/>
    </source>
</evidence>
<dbReference type="Pfam" id="PF12751">
    <property type="entry name" value="Vac7"/>
    <property type="match status" value="1"/>
</dbReference>
<gene>
    <name evidence="2" type="ORF">BCV71DRAFT_240461</name>
</gene>
<dbReference type="PANTHER" id="PTHR28258:SF1">
    <property type="entry name" value="VACUOLAR SEGREGATION PROTEIN 7"/>
    <property type="match status" value="1"/>
</dbReference>
<evidence type="ECO:0000313" key="2">
    <source>
        <dbReference type="EMBL" id="ORE23491.1"/>
    </source>
</evidence>
<dbReference type="GO" id="GO:0000329">
    <property type="term" value="C:fungal-type vacuole membrane"/>
    <property type="evidence" value="ECO:0007669"/>
    <property type="project" value="TreeGrafter"/>
</dbReference>
<dbReference type="GO" id="GO:0010513">
    <property type="term" value="P:positive regulation of phosphatidylinositol biosynthetic process"/>
    <property type="evidence" value="ECO:0007669"/>
    <property type="project" value="TreeGrafter"/>
</dbReference>
<dbReference type="EMBL" id="KV921258">
    <property type="protein sequence ID" value="ORE23491.1"/>
    <property type="molecule type" value="Genomic_DNA"/>
</dbReference>
<reference evidence="2 3" key="1">
    <citation type="journal article" date="2016" name="Proc. Natl. Acad. Sci. U.S.A.">
        <title>Lipid metabolic changes in an early divergent fungus govern the establishment of a mutualistic symbiosis with endobacteria.</title>
        <authorList>
            <person name="Lastovetsky O.A."/>
            <person name="Gaspar M.L."/>
            <person name="Mondo S.J."/>
            <person name="LaButti K.M."/>
            <person name="Sandor L."/>
            <person name="Grigoriev I.V."/>
            <person name="Henry S.A."/>
            <person name="Pawlowska T.E."/>
        </authorList>
    </citation>
    <scope>NUCLEOTIDE SEQUENCE [LARGE SCALE GENOMIC DNA]</scope>
    <source>
        <strain evidence="2 3">ATCC 11559</strain>
    </source>
</reference>
<organism evidence="2 3">
    <name type="scientific">Rhizopus microsporus</name>
    <dbReference type="NCBI Taxonomy" id="58291"/>
    <lineage>
        <taxon>Eukaryota</taxon>
        <taxon>Fungi</taxon>
        <taxon>Fungi incertae sedis</taxon>
        <taxon>Mucoromycota</taxon>
        <taxon>Mucoromycotina</taxon>
        <taxon>Mucoromycetes</taxon>
        <taxon>Mucorales</taxon>
        <taxon>Mucorineae</taxon>
        <taxon>Rhizopodaceae</taxon>
        <taxon>Rhizopus</taxon>
    </lineage>
</organism>
<dbReference type="OMA" id="YNSHINQ"/>
<dbReference type="GO" id="GO:0000011">
    <property type="term" value="P:vacuole inheritance"/>
    <property type="evidence" value="ECO:0007669"/>
    <property type="project" value="TreeGrafter"/>
</dbReference>
<name>A0A1X0SH28_RHIZD</name>
<sequence length="322" mass="36840">MDAEDSDDLEVYVYRDKPKYNHWNNELDHHYYYPYYQHNHPQQPYYYYYSSTDTDGCESSSAAYKEKLPSRRPVLRSTVSEIPTSIKDTNSARKIRPLYNTFYYNSHINQSGDEEYTLRHARRRKPTNSHTKSPLNDVEVVGISNVLGTQKELIFNLHVRARNSNWWTITMTTAAFSVFASSHYVPTALDNNVTYLGADPAEFLGTIYHLEDPLIYQSGTLFNATVSVATSQIQIKNPGATKDDMSGNERWSLLIRYPYELTVRGVLKYQILPFIPSLSQLHSVRVCKMARVDPSTGQISDNIPIPEKSICDDPSPIEGSNA</sequence>
<proteinExistence type="predicted"/>
<protein>
    <submittedName>
        <fullName evidence="2">Uncharacterized protein</fullName>
    </submittedName>
</protein>
<dbReference type="InterPro" id="IPR024260">
    <property type="entry name" value="Vac7"/>
</dbReference>
<dbReference type="AlphaFoldDB" id="A0A1X0SH28"/>
<dbReference type="Proteomes" id="UP000242381">
    <property type="component" value="Unassembled WGS sequence"/>
</dbReference>
<accession>A0A1X0SH28</accession>
<dbReference type="VEuPathDB" id="FungiDB:BCV72DRAFT_56731"/>
<evidence type="ECO:0000256" key="1">
    <source>
        <dbReference type="SAM" id="MobiDB-lite"/>
    </source>
</evidence>
<dbReference type="GO" id="GO:1903778">
    <property type="term" value="P:protein localization to vacuolar membrane"/>
    <property type="evidence" value="ECO:0007669"/>
    <property type="project" value="TreeGrafter"/>
</dbReference>
<feature type="region of interest" description="Disordered" evidence="1">
    <location>
        <begin position="298"/>
        <end position="322"/>
    </location>
</feature>
<dbReference type="PANTHER" id="PTHR28258">
    <property type="entry name" value="VACUOLAR SEGREGATION PROTEIN 7"/>
    <property type="match status" value="1"/>
</dbReference>